<dbReference type="RefSeq" id="WP_115579564.1">
    <property type="nucleotide sequence ID" value="NZ_NXLX01000022.1"/>
</dbReference>
<accession>A0A3D8J455</accession>
<dbReference type="GO" id="GO:0044384">
    <property type="term" value="C:host outer membrane"/>
    <property type="evidence" value="ECO:0007669"/>
    <property type="project" value="InterPro"/>
</dbReference>
<comment type="caution">
    <text evidence="1">The sequence shown here is derived from an EMBL/GenBank/DDBJ whole genome shotgun (WGS) entry which is preliminary data.</text>
</comment>
<evidence type="ECO:0000313" key="2">
    <source>
        <dbReference type="Proteomes" id="UP000256695"/>
    </source>
</evidence>
<evidence type="ECO:0008006" key="3">
    <source>
        <dbReference type="Google" id="ProtNLM"/>
    </source>
</evidence>
<evidence type="ECO:0000313" key="1">
    <source>
        <dbReference type="EMBL" id="RDU72020.1"/>
    </source>
</evidence>
<dbReference type="AlphaFoldDB" id="A0A3D8J455"/>
<dbReference type="EMBL" id="NXLX01000022">
    <property type="protein sequence ID" value="RDU72020.1"/>
    <property type="molecule type" value="Genomic_DNA"/>
</dbReference>
<dbReference type="InterPro" id="IPR000758">
    <property type="entry name" value="Enterovir_OMP"/>
</dbReference>
<dbReference type="OrthoDB" id="9960124at2"/>
<sequence>MLYHSKKFLIKIAKNHLIIAILITLPVFCLTKDRFIFGYENDFGILNISHKQKITTFYGPSYLDITTKKSNGSIFSLGILGGYEFYFKDKPHMGVRIYTKLQTGYTKMQIITIDNTAISENKYNLTFDFLTIKTGIGVQYIWKFLNKKDFSIGILSGLNLDFIYFKSIAETINNYYGIDRPSFYNIGASANIGLYLDFASTYLSLTYTLGPINFLSTYTHYPILSVSNKNFGEIKYFIENTINYSSFFSLGFGYKF</sequence>
<organism evidence="1 2">
    <name type="scientific">Helicobacter anseris</name>
    <dbReference type="NCBI Taxonomy" id="375926"/>
    <lineage>
        <taxon>Bacteria</taxon>
        <taxon>Pseudomonadati</taxon>
        <taxon>Campylobacterota</taxon>
        <taxon>Epsilonproteobacteria</taxon>
        <taxon>Campylobacterales</taxon>
        <taxon>Helicobacteraceae</taxon>
        <taxon>Helicobacter</taxon>
    </lineage>
</organism>
<reference evidence="1 2" key="1">
    <citation type="submission" date="2018-04" db="EMBL/GenBank/DDBJ databases">
        <title>Novel Campyloabacter and Helicobacter Species and Strains.</title>
        <authorList>
            <person name="Mannion A.J."/>
            <person name="Shen Z."/>
            <person name="Fox J.G."/>
        </authorList>
    </citation>
    <scope>NUCLEOTIDE SEQUENCE [LARGE SCALE GENOMIC DNA]</scope>
    <source>
        <strain evidence="1 2">MIT 04-9362</strain>
    </source>
</reference>
<proteinExistence type="predicted"/>
<name>A0A3D8J455_9HELI</name>
<dbReference type="PROSITE" id="PS00695">
    <property type="entry name" value="ENT_VIR_OMP_2"/>
    <property type="match status" value="1"/>
</dbReference>
<gene>
    <name evidence="1" type="ORF">CQA57_07195</name>
</gene>
<dbReference type="Pfam" id="PF01856">
    <property type="entry name" value="HP_OMP"/>
    <property type="match status" value="1"/>
</dbReference>
<dbReference type="Proteomes" id="UP000256695">
    <property type="component" value="Unassembled WGS sequence"/>
</dbReference>
<keyword evidence="2" id="KW-1185">Reference proteome</keyword>
<protein>
    <recommendedName>
        <fullName evidence="3">Outer membrane protein beta-barrel domain-containing protein</fullName>
    </recommendedName>
</protein>
<dbReference type="InterPro" id="IPR002718">
    <property type="entry name" value="OMP_Helicobacter"/>
</dbReference>